<dbReference type="Gene3D" id="2.120.10.80">
    <property type="entry name" value="Kelch-type beta propeller"/>
    <property type="match status" value="2"/>
</dbReference>
<name>A0A6P8PAV6_GEOSA</name>
<dbReference type="AlphaFoldDB" id="A0A6P8PAV6"/>
<dbReference type="CTD" id="123103"/>
<dbReference type="RefSeq" id="XP_033780914.1">
    <property type="nucleotide sequence ID" value="XM_033925023.1"/>
</dbReference>
<sequence>MMSYMGGSQGDSLFPGSKDLSGERDARTLEQEKDSSVDLQEFQNVDYVEDFFSSLCHLREQGLLVDISLVLDGRLYQAHCLPLAAVSTFFAKILEQGQHNMVDLEGKSTFCGLEALLDFAYEGHCEVSRHTAMEVLQMSEALGVPRVTAICKQFLNPAFQDHKEVLATEEKLQNLRVIQEMQRHGVGWDVELKAARTSLKVHRVVLAAGSDFFRGMFTTGMKEAYQDTVSLSTFSSTDLSLFTSFIYSGSLLLGWDNVFAVTEAAFPYQVSGILQLCYQFFREKMEPEHSLDILALAEAFGLPELRQETEDFILRNFKEVVQVPKFQDLEVDQLVALLSQDGLYTTTEFEVFHAVLCWVDEDREARLSQAAKVMKCVRFPLMTNRELRQVIATDLMAPSEKCYKVLEASLLSVPKGPSVLSQLPCRVRSPSHVLVIVGGDSLTRNLSSRIPSQDLWFAHRFINGIGLVKHIEWKALSPLPDMPRFRHAAAVLDNKLYVFGGNHFYGKEDVLKSVVRYNPSQDTWERLADMQERHNYFQAVSLGGLLYVLGGNPDNSNTQCLDTVECYDPTKNAWRFMHPLPVPLCGHAAVARDGGIYVSGGCTGMYHVLRDFFYYDPAAGSTHLSPMTHVRGGHVMEALGERLYVAGGLGHGERGYMDLYVCEMYSPAEDSWTSIASLNHAHVVAASVAFLGELYILGGYSYETYKDTHLVHCYNPKTDRWVNLGPMPKPYTDMKACVLSLPSHVRERTPET</sequence>
<dbReference type="InterPro" id="IPR011705">
    <property type="entry name" value="BACK"/>
</dbReference>
<evidence type="ECO:0000313" key="6">
    <source>
        <dbReference type="RefSeq" id="XP_033780914.1"/>
    </source>
</evidence>
<feature type="region of interest" description="Disordered" evidence="3">
    <location>
        <begin position="1"/>
        <end position="35"/>
    </location>
</feature>
<dbReference type="SUPFAM" id="SSF54695">
    <property type="entry name" value="POZ domain"/>
    <property type="match status" value="2"/>
</dbReference>
<dbReference type="Gene3D" id="1.25.40.420">
    <property type="match status" value="1"/>
</dbReference>
<dbReference type="InterPro" id="IPR015915">
    <property type="entry name" value="Kelch-typ_b-propeller"/>
</dbReference>
<feature type="domain" description="BTB" evidence="4">
    <location>
        <begin position="188"/>
        <end position="255"/>
    </location>
</feature>
<feature type="compositionally biased region" description="Basic and acidic residues" evidence="3">
    <location>
        <begin position="20"/>
        <end position="35"/>
    </location>
</feature>
<dbReference type="Pfam" id="PF21536">
    <property type="entry name" value="BTB_KLHL33"/>
    <property type="match status" value="1"/>
</dbReference>
<dbReference type="Proteomes" id="UP000515159">
    <property type="component" value="Chromosome 16"/>
</dbReference>
<evidence type="ECO:0000256" key="1">
    <source>
        <dbReference type="ARBA" id="ARBA00022441"/>
    </source>
</evidence>
<dbReference type="FunCoup" id="A0A6P8PAV6">
    <property type="interactions" value="10"/>
</dbReference>
<dbReference type="PANTHER" id="PTHR45632">
    <property type="entry name" value="LD33804P"/>
    <property type="match status" value="1"/>
</dbReference>
<evidence type="ECO:0000256" key="3">
    <source>
        <dbReference type="SAM" id="MobiDB-lite"/>
    </source>
</evidence>
<dbReference type="Gene3D" id="3.30.710.10">
    <property type="entry name" value="Potassium Channel Kv1.1, Chain A"/>
    <property type="match status" value="2"/>
</dbReference>
<dbReference type="SUPFAM" id="SSF117281">
    <property type="entry name" value="Kelch motif"/>
    <property type="match status" value="1"/>
</dbReference>
<dbReference type="SMART" id="SM00225">
    <property type="entry name" value="BTB"/>
    <property type="match status" value="2"/>
</dbReference>
<dbReference type="Pfam" id="PF24681">
    <property type="entry name" value="Kelch_KLHDC2_KLHL20_DRC7"/>
    <property type="match status" value="1"/>
</dbReference>
<dbReference type="SMART" id="SM00875">
    <property type="entry name" value="BACK"/>
    <property type="match status" value="1"/>
</dbReference>
<organism evidence="5 6">
    <name type="scientific">Geotrypetes seraphini</name>
    <name type="common">Gaboon caecilian</name>
    <name type="synonym">Caecilia seraphini</name>
    <dbReference type="NCBI Taxonomy" id="260995"/>
    <lineage>
        <taxon>Eukaryota</taxon>
        <taxon>Metazoa</taxon>
        <taxon>Chordata</taxon>
        <taxon>Craniata</taxon>
        <taxon>Vertebrata</taxon>
        <taxon>Euteleostomi</taxon>
        <taxon>Amphibia</taxon>
        <taxon>Gymnophiona</taxon>
        <taxon>Geotrypetes</taxon>
    </lineage>
</organism>
<proteinExistence type="predicted"/>
<dbReference type="GeneID" id="117350621"/>
<dbReference type="FunFam" id="1.25.40.420:FF:000001">
    <property type="entry name" value="Kelch-like family member 12"/>
    <property type="match status" value="1"/>
</dbReference>
<accession>A0A6P8PAV6</accession>
<dbReference type="InterPro" id="IPR006652">
    <property type="entry name" value="Kelch_1"/>
</dbReference>
<keyword evidence="1" id="KW-0880">Kelch repeat</keyword>
<dbReference type="InterPro" id="IPR000210">
    <property type="entry name" value="BTB/POZ_dom"/>
</dbReference>
<protein>
    <submittedName>
        <fullName evidence="6">Kelch-like protein 33</fullName>
    </submittedName>
</protein>
<dbReference type="Pfam" id="PF01344">
    <property type="entry name" value="Kelch_1"/>
    <property type="match status" value="1"/>
</dbReference>
<feature type="domain" description="BTB" evidence="4">
    <location>
        <begin position="65"/>
        <end position="129"/>
    </location>
</feature>
<keyword evidence="2" id="KW-0677">Repeat</keyword>
<dbReference type="Pfam" id="PF07707">
    <property type="entry name" value="BACK"/>
    <property type="match status" value="1"/>
</dbReference>
<dbReference type="InParanoid" id="A0A6P8PAV6"/>
<dbReference type="Pfam" id="PF00651">
    <property type="entry name" value="BTB"/>
    <property type="match status" value="1"/>
</dbReference>
<evidence type="ECO:0000313" key="5">
    <source>
        <dbReference type="Proteomes" id="UP000515159"/>
    </source>
</evidence>
<dbReference type="PANTHER" id="PTHR45632:SF14">
    <property type="entry name" value="KELCH-LIKE PROTEIN 33"/>
    <property type="match status" value="1"/>
</dbReference>
<dbReference type="KEGG" id="gsh:117350621"/>
<gene>
    <name evidence="6" type="primary">KLHL33</name>
</gene>
<evidence type="ECO:0000259" key="4">
    <source>
        <dbReference type="PROSITE" id="PS50097"/>
    </source>
</evidence>
<keyword evidence="5" id="KW-1185">Reference proteome</keyword>
<dbReference type="SMART" id="SM00612">
    <property type="entry name" value="Kelch"/>
    <property type="match status" value="5"/>
</dbReference>
<reference evidence="6" key="1">
    <citation type="submission" date="2025-08" db="UniProtKB">
        <authorList>
            <consortium name="RefSeq"/>
        </authorList>
    </citation>
    <scope>IDENTIFICATION</scope>
</reference>
<evidence type="ECO:0000256" key="2">
    <source>
        <dbReference type="ARBA" id="ARBA00022737"/>
    </source>
</evidence>
<dbReference type="PROSITE" id="PS50097">
    <property type="entry name" value="BTB"/>
    <property type="match status" value="2"/>
</dbReference>
<dbReference type="OrthoDB" id="45365at2759"/>
<dbReference type="InterPro" id="IPR011333">
    <property type="entry name" value="SKP1/BTB/POZ_sf"/>
</dbReference>